<name>I1D4E8_9PSEU</name>
<gene>
    <name evidence="3" type="ORF">SacglDRAFT_02944</name>
</gene>
<evidence type="ECO:0000256" key="1">
    <source>
        <dbReference type="SAM" id="MobiDB-lite"/>
    </source>
</evidence>
<proteinExistence type="predicted"/>
<evidence type="ECO:0000313" key="4">
    <source>
        <dbReference type="Proteomes" id="UP000005087"/>
    </source>
</evidence>
<dbReference type="STRING" id="928724.SacglDRAFT_02944"/>
<organism evidence="3 4">
    <name type="scientific">Saccharomonospora glauca K62</name>
    <dbReference type="NCBI Taxonomy" id="928724"/>
    <lineage>
        <taxon>Bacteria</taxon>
        <taxon>Bacillati</taxon>
        <taxon>Actinomycetota</taxon>
        <taxon>Actinomycetes</taxon>
        <taxon>Pseudonocardiales</taxon>
        <taxon>Pseudonocardiaceae</taxon>
        <taxon>Saccharomonospora</taxon>
    </lineage>
</organism>
<feature type="region of interest" description="Disordered" evidence="1">
    <location>
        <begin position="1"/>
        <end position="23"/>
    </location>
</feature>
<evidence type="ECO:0000313" key="3">
    <source>
        <dbReference type="EMBL" id="EIE99822.1"/>
    </source>
</evidence>
<dbReference type="AlphaFoldDB" id="I1D4E8"/>
<keyword evidence="2" id="KW-0472">Membrane</keyword>
<keyword evidence="4" id="KW-1185">Reference proteome</keyword>
<dbReference type="HOGENOM" id="CLU_201929_0_0_11"/>
<feature type="transmembrane region" description="Helical" evidence="2">
    <location>
        <begin position="25"/>
        <end position="46"/>
    </location>
</feature>
<keyword evidence="2" id="KW-0812">Transmembrane</keyword>
<accession>I1D4E8</accession>
<sequence>MDKLRKNSGDRTSGDNQPVAGPPRWVKVFGLIALLVVVLLAVLLIFGGEHGPSRHFSLGDPADHAVSETVFG</sequence>
<protein>
    <submittedName>
        <fullName evidence="3">Uncharacterized protein</fullName>
    </submittedName>
</protein>
<feature type="compositionally biased region" description="Basic and acidic residues" evidence="1">
    <location>
        <begin position="1"/>
        <end position="13"/>
    </location>
</feature>
<evidence type="ECO:0000256" key="2">
    <source>
        <dbReference type="SAM" id="Phobius"/>
    </source>
</evidence>
<keyword evidence="2" id="KW-1133">Transmembrane helix</keyword>
<dbReference type="Proteomes" id="UP000005087">
    <property type="component" value="Chromosome"/>
</dbReference>
<dbReference type="RefSeq" id="WP_005465527.1">
    <property type="nucleotide sequence ID" value="NZ_CM001484.1"/>
</dbReference>
<dbReference type="EMBL" id="CM001484">
    <property type="protein sequence ID" value="EIE99822.1"/>
    <property type="molecule type" value="Genomic_DNA"/>
</dbReference>
<reference evidence="4" key="2">
    <citation type="submission" date="2012-01" db="EMBL/GenBank/DDBJ databases">
        <title>Noncontiguous Finished sequence of chromosome of Saccharomonospora glauca K62.</title>
        <authorList>
            <consortium name="US DOE Joint Genome Institute"/>
            <person name="Lucas S."/>
            <person name="Han J."/>
            <person name="Lapidus A."/>
            <person name="Cheng J.-F."/>
            <person name="Goodwin L."/>
            <person name="Pitluck S."/>
            <person name="Peters L."/>
            <person name="Mikhailova N."/>
            <person name="Held B."/>
            <person name="Detter J.C."/>
            <person name="Han C."/>
            <person name="Tapia R."/>
            <person name="Land M."/>
            <person name="Hauser L."/>
            <person name="Kyrpides N."/>
            <person name="Ivanova N."/>
            <person name="Pagani I."/>
            <person name="Brambilla E.-M."/>
            <person name="Klenk H.-P."/>
            <person name="Woyke T."/>
        </authorList>
    </citation>
    <scope>NUCLEOTIDE SEQUENCE [LARGE SCALE GENOMIC DNA]</scope>
    <source>
        <strain evidence="4">K62</strain>
    </source>
</reference>
<reference evidence="3 4" key="1">
    <citation type="submission" date="2011-09" db="EMBL/GenBank/DDBJ databases">
        <authorList>
            <consortium name="US DOE Joint Genome Institute (JGI-PGF)"/>
            <person name="Lucas S."/>
            <person name="Han J."/>
            <person name="Lapidus A."/>
            <person name="Cheng J.-F."/>
            <person name="Goodwin L."/>
            <person name="Pitluck S."/>
            <person name="Peters L."/>
            <person name="Land M.L."/>
            <person name="Hauser L."/>
            <person name="Brambilla E."/>
            <person name="Klenk H.-P."/>
            <person name="Woyke T.J."/>
        </authorList>
    </citation>
    <scope>NUCLEOTIDE SEQUENCE [LARGE SCALE GENOMIC DNA]</scope>
    <source>
        <strain evidence="3 4">K62</strain>
    </source>
</reference>